<proteinExistence type="inferred from homology"/>
<dbReference type="OrthoDB" id="9800361at2"/>
<keyword evidence="2 5" id="KW-0533">Nickel</keyword>
<dbReference type="GO" id="GO:0051604">
    <property type="term" value="P:protein maturation"/>
    <property type="evidence" value="ECO:0007669"/>
    <property type="project" value="InterPro"/>
</dbReference>
<keyword evidence="7" id="KW-1185">Reference proteome</keyword>
<dbReference type="HAMAP" id="MF_00213">
    <property type="entry name" value="HypA_HybF"/>
    <property type="match status" value="1"/>
</dbReference>
<feature type="binding site" evidence="5">
    <location>
        <position position="2"/>
    </location>
    <ligand>
        <name>Ni(2+)</name>
        <dbReference type="ChEBI" id="CHEBI:49786"/>
    </ligand>
</feature>
<dbReference type="EMBL" id="CP012332">
    <property type="protein sequence ID" value="AKU90147.1"/>
    <property type="molecule type" value="Genomic_DNA"/>
</dbReference>
<comment type="similarity">
    <text evidence="1 5">Belongs to the HypA/HybF family.</text>
</comment>
<dbReference type="GO" id="GO:0008270">
    <property type="term" value="F:zinc ion binding"/>
    <property type="evidence" value="ECO:0007669"/>
    <property type="project" value="UniProtKB-UniRule"/>
</dbReference>
<evidence type="ECO:0000313" key="7">
    <source>
        <dbReference type="Proteomes" id="UP000055590"/>
    </source>
</evidence>
<dbReference type="PIRSF" id="PIRSF004761">
    <property type="entry name" value="Hydrgn_mat_HypA"/>
    <property type="match status" value="1"/>
</dbReference>
<evidence type="ECO:0000313" key="6">
    <source>
        <dbReference type="EMBL" id="AKU90147.1"/>
    </source>
</evidence>
<evidence type="ECO:0000256" key="3">
    <source>
        <dbReference type="ARBA" id="ARBA00022723"/>
    </source>
</evidence>
<organism evidence="6 7">
    <name type="scientific">Vulgatibacter incomptus</name>
    <dbReference type="NCBI Taxonomy" id="1391653"/>
    <lineage>
        <taxon>Bacteria</taxon>
        <taxon>Pseudomonadati</taxon>
        <taxon>Myxococcota</taxon>
        <taxon>Myxococcia</taxon>
        <taxon>Myxococcales</taxon>
        <taxon>Cystobacterineae</taxon>
        <taxon>Vulgatibacteraceae</taxon>
        <taxon>Vulgatibacter</taxon>
    </lineage>
</organism>
<gene>
    <name evidence="5" type="primary">hypA</name>
    <name evidence="6" type="ORF">AKJ08_0534</name>
</gene>
<dbReference type="STRING" id="1391653.AKJ08_0534"/>
<dbReference type="PANTHER" id="PTHR34535:SF3">
    <property type="entry name" value="HYDROGENASE MATURATION FACTOR HYPA"/>
    <property type="match status" value="1"/>
</dbReference>
<dbReference type="KEGG" id="vin:AKJ08_0534"/>
<feature type="binding site" evidence="5">
    <location>
        <position position="73"/>
    </location>
    <ligand>
        <name>Zn(2+)</name>
        <dbReference type="ChEBI" id="CHEBI:29105"/>
    </ligand>
</feature>
<keyword evidence="3 5" id="KW-0479">Metal-binding</keyword>
<dbReference type="InterPro" id="IPR000688">
    <property type="entry name" value="HypA/HybF"/>
</dbReference>
<dbReference type="RefSeq" id="WP_050724638.1">
    <property type="nucleotide sequence ID" value="NZ_CP012332.1"/>
</dbReference>
<evidence type="ECO:0000256" key="4">
    <source>
        <dbReference type="ARBA" id="ARBA00022833"/>
    </source>
</evidence>
<accession>A0A0K1P9F7</accession>
<dbReference type="Pfam" id="PF01155">
    <property type="entry name" value="HypA"/>
    <property type="match status" value="1"/>
</dbReference>
<protein>
    <recommendedName>
        <fullName evidence="5">Hydrogenase maturation factor HypA</fullName>
    </recommendedName>
</protein>
<reference evidence="6 7" key="1">
    <citation type="submission" date="2015-08" db="EMBL/GenBank/DDBJ databases">
        <authorList>
            <person name="Babu N.S."/>
            <person name="Beckwith C.J."/>
            <person name="Beseler K.G."/>
            <person name="Brison A."/>
            <person name="Carone J.V."/>
            <person name="Caskin T.P."/>
            <person name="Diamond M."/>
            <person name="Durham M.E."/>
            <person name="Foxe J.M."/>
            <person name="Go M."/>
            <person name="Henderson B.A."/>
            <person name="Jones I.B."/>
            <person name="McGettigan J.A."/>
            <person name="Micheletti S.J."/>
            <person name="Nasrallah M.E."/>
            <person name="Ortiz D."/>
            <person name="Piller C.R."/>
            <person name="Privatt S.R."/>
            <person name="Schneider S.L."/>
            <person name="Sharp S."/>
            <person name="Smith T.C."/>
            <person name="Stanton J.D."/>
            <person name="Ullery H.E."/>
            <person name="Wilson R.J."/>
            <person name="Serrano M.G."/>
            <person name="Buck G."/>
            <person name="Lee V."/>
            <person name="Wang Y."/>
            <person name="Carvalho R."/>
            <person name="Voegtly L."/>
            <person name="Shi R."/>
            <person name="Duckworth R."/>
            <person name="Johnson A."/>
            <person name="Loviza R."/>
            <person name="Walstead R."/>
            <person name="Shah Z."/>
            <person name="Kiflezghi M."/>
            <person name="Wade K."/>
            <person name="Ball S.L."/>
            <person name="Bradley K.W."/>
            <person name="Asai D.J."/>
            <person name="Bowman C.A."/>
            <person name="Russell D.A."/>
            <person name="Pope W.H."/>
            <person name="Jacobs-Sera D."/>
            <person name="Hendrix R.W."/>
            <person name="Hatfull G.F."/>
        </authorList>
    </citation>
    <scope>NUCLEOTIDE SEQUENCE [LARGE SCALE GENOMIC DNA]</scope>
    <source>
        <strain evidence="6 7">DSM 27710</strain>
    </source>
</reference>
<dbReference type="InterPro" id="IPR020538">
    <property type="entry name" value="Hydgase_Ni_incorp_HypA/HybF_CS"/>
</dbReference>
<evidence type="ECO:0000256" key="1">
    <source>
        <dbReference type="ARBA" id="ARBA00010748"/>
    </source>
</evidence>
<sequence length="109" mass="11446">MHELALIESLVESVEAGVGGQRVAAVRLEVGRLTAVDPGALQFCFELCVAGTCLEGARLEIREVPGRALCRHCGAEVDVEATSALCPCGAAELQVISGEELRLKEVEVA</sequence>
<feature type="binding site" evidence="5">
    <location>
        <position position="86"/>
    </location>
    <ligand>
        <name>Zn(2+)</name>
        <dbReference type="ChEBI" id="CHEBI:29105"/>
    </ligand>
</feature>
<name>A0A0K1P9F7_9BACT</name>
<dbReference type="PANTHER" id="PTHR34535">
    <property type="entry name" value="HYDROGENASE MATURATION FACTOR HYPA"/>
    <property type="match status" value="1"/>
</dbReference>
<keyword evidence="4 5" id="KW-0862">Zinc</keyword>
<feature type="binding site" evidence="5">
    <location>
        <position position="70"/>
    </location>
    <ligand>
        <name>Zn(2+)</name>
        <dbReference type="ChEBI" id="CHEBI:29105"/>
    </ligand>
</feature>
<evidence type="ECO:0000256" key="2">
    <source>
        <dbReference type="ARBA" id="ARBA00022596"/>
    </source>
</evidence>
<dbReference type="PROSITE" id="PS01249">
    <property type="entry name" value="HYPA"/>
    <property type="match status" value="1"/>
</dbReference>
<feature type="binding site" evidence="5">
    <location>
        <position position="88"/>
    </location>
    <ligand>
        <name>Zn(2+)</name>
        <dbReference type="ChEBI" id="CHEBI:29105"/>
    </ligand>
</feature>
<dbReference type="Proteomes" id="UP000055590">
    <property type="component" value="Chromosome"/>
</dbReference>
<dbReference type="GO" id="GO:0016151">
    <property type="term" value="F:nickel cation binding"/>
    <property type="evidence" value="ECO:0007669"/>
    <property type="project" value="UniProtKB-UniRule"/>
</dbReference>
<comment type="function">
    <text evidence="5">Involved in the maturation of [NiFe] hydrogenases. Required for nickel insertion into the metal center of the hydrogenase.</text>
</comment>
<dbReference type="Gene3D" id="3.30.2320.80">
    <property type="match status" value="1"/>
</dbReference>
<dbReference type="AlphaFoldDB" id="A0A0K1P9F7"/>
<evidence type="ECO:0000256" key="5">
    <source>
        <dbReference type="HAMAP-Rule" id="MF_00213"/>
    </source>
</evidence>